<accession>H8XNZ7</accession>
<dbReference type="KEGG" id="fin:KQS_01345"/>
<sequence>MIELIIEENIKVRIIQLSQDFTYEGLLEGYPSDFINKMVLENKEERAKKILEIENVYCLNPQEKNRLSDNKFELPSITCMALLKSNQVFKDNKMDFSCLGLIWFQEDLAFPIDDKIIEQIKKVQFKELCSEYEL</sequence>
<name>H8XNZ7_FLAIG</name>
<reference evidence="2" key="2">
    <citation type="submission" date="2012-03" db="EMBL/GenBank/DDBJ databases">
        <title>Complete genome sequence of Flavobacterium indicum GPTSA100-9T, isolated from warm spring water.</title>
        <authorList>
            <person name="Barbier P."/>
            <person name="Houel A."/>
            <person name="Loux V."/>
            <person name="Poulain J."/>
            <person name="Bernardet J.-F."/>
            <person name="Touchon M."/>
            <person name="Duchaud E."/>
        </authorList>
    </citation>
    <scope>NUCLEOTIDE SEQUENCE [LARGE SCALE GENOMIC DNA]</scope>
    <source>
        <strain evidence="2">DSM 17447 / CIP 109464 / GPTSA100-9</strain>
    </source>
</reference>
<protein>
    <submittedName>
        <fullName evidence="1">Uncharacterized protein</fullName>
    </submittedName>
</protein>
<dbReference type="HOGENOM" id="CLU_1893098_0_0_10"/>
<dbReference type="RefSeq" id="WP_014387408.1">
    <property type="nucleotide sequence ID" value="NC_017025.1"/>
</dbReference>
<dbReference type="OrthoDB" id="1446107at2"/>
<dbReference type="AlphaFoldDB" id="H8XNZ7"/>
<evidence type="ECO:0000313" key="1">
    <source>
        <dbReference type="EMBL" id="CCG52264.1"/>
    </source>
</evidence>
<dbReference type="Proteomes" id="UP000007599">
    <property type="component" value="Chromosome I"/>
</dbReference>
<gene>
    <name evidence="1" type="ordered locus">KQS_01345</name>
</gene>
<proteinExistence type="predicted"/>
<dbReference type="EMBL" id="HE774682">
    <property type="protein sequence ID" value="CCG52264.1"/>
    <property type="molecule type" value="Genomic_DNA"/>
</dbReference>
<keyword evidence="2" id="KW-1185">Reference proteome</keyword>
<reference evidence="1 2" key="1">
    <citation type="journal article" date="2012" name="J. Bacteriol.">
        <title>Complete Genome Sequence of Flavobacterium indicum GPSTA100-9T, Isolated from Warm Spring Water.</title>
        <authorList>
            <person name="Barbier P."/>
            <person name="Houel A."/>
            <person name="Loux V."/>
            <person name="Poulain J."/>
            <person name="Bernardet J.F."/>
            <person name="Touchon M."/>
            <person name="Duchaud E."/>
        </authorList>
    </citation>
    <scope>NUCLEOTIDE SEQUENCE [LARGE SCALE GENOMIC DNA]</scope>
    <source>
        <strain evidence="2">DSM 17447 / CIP 109464 / GPTSA100-9</strain>
    </source>
</reference>
<evidence type="ECO:0000313" key="2">
    <source>
        <dbReference type="Proteomes" id="UP000007599"/>
    </source>
</evidence>
<dbReference type="PATRIC" id="fig|1094466.5.peg.265"/>
<organism evidence="1 2">
    <name type="scientific">Flavobacterium indicum (strain DSM 17447 / CIP 109464 / GPTSA100-9)</name>
    <dbReference type="NCBI Taxonomy" id="1094466"/>
    <lineage>
        <taxon>Bacteria</taxon>
        <taxon>Pseudomonadati</taxon>
        <taxon>Bacteroidota</taxon>
        <taxon>Flavobacteriia</taxon>
        <taxon>Flavobacteriales</taxon>
        <taxon>Flavobacteriaceae</taxon>
        <taxon>Flavobacterium</taxon>
    </lineage>
</organism>